<keyword evidence="12" id="KW-0862">Zinc</keyword>
<name>A0AAV2FER6_9ROSI</name>
<sequence length="540" mass="62042">MRLDNSDEDNFAELIYISSDDELDTDIDAIESDDEAEFDSNNAAAGLLDELETVPPPELSYSVLTESDIRRRIDDDINQLSAVLCLPKSDTTLILRHFDWDASKVEDSWFADESEIRRQVGLPVATQQVTSLRPDHRTLTCSICFESHRLSSFSSAPCGHQFCRWCWRNYIAASVNDGPSSLKLKCPEPSCKVLAGDDLINKIADEKVRTKYSNFALRSFVENSRRRKWCPAPNCQHAVEFTSSGDLNYDVSCLCSHSFCWNCTEDKHRPVDCETVKNWSLKNASESQNEMWKKVNTKPCPKCGRAIEKNKGCMHMTCAAPCRHHFCWVCLGPLDRSHTASCNVYKNDGSKDGLQSLRAEVKRYQHYYERWAENEKSRQIAVKDLKNVRTNVVSEIAGALGLNVNQLDFLIEAWEQIVECRRVLKWTYAYGYYLPVGEAAKKQFFEYLQGQAETCLERLHDCAEKEMRKFVLEESCMREYVAFQKKLNELTKLSKTYFENLVRALENGLSEVETPIEGKRRKMENCDKTSMNKKRQRKVG</sequence>
<keyword evidence="8" id="KW-0479">Metal-binding</keyword>
<reference evidence="17 18" key="1">
    <citation type="submission" date="2024-04" db="EMBL/GenBank/DDBJ databases">
        <authorList>
            <person name="Fracassetti M."/>
        </authorList>
    </citation>
    <scope>NUCLEOTIDE SEQUENCE [LARGE SCALE GENOMIC DNA]</scope>
</reference>
<keyword evidence="10 13" id="KW-0863">Zinc-finger</keyword>
<dbReference type="FunFam" id="3.30.40.10:FF:000019">
    <property type="entry name" value="RBR-type E3 ubiquitin transferase"/>
    <property type="match status" value="1"/>
</dbReference>
<evidence type="ECO:0000256" key="7">
    <source>
        <dbReference type="ARBA" id="ARBA00022679"/>
    </source>
</evidence>
<dbReference type="Gene3D" id="1.20.120.1750">
    <property type="match status" value="1"/>
</dbReference>
<dbReference type="PROSITE" id="PS00518">
    <property type="entry name" value="ZF_RING_1"/>
    <property type="match status" value="1"/>
</dbReference>
<evidence type="ECO:0000256" key="8">
    <source>
        <dbReference type="ARBA" id="ARBA00022723"/>
    </source>
</evidence>
<evidence type="ECO:0000259" key="15">
    <source>
        <dbReference type="PROSITE" id="PS50089"/>
    </source>
</evidence>
<dbReference type="SUPFAM" id="SSF57850">
    <property type="entry name" value="RING/U-box"/>
    <property type="match status" value="3"/>
</dbReference>
<evidence type="ECO:0000256" key="6">
    <source>
        <dbReference type="ARBA" id="ARBA00012251"/>
    </source>
</evidence>
<evidence type="ECO:0000256" key="14">
    <source>
        <dbReference type="SAM" id="MobiDB-lite"/>
    </source>
</evidence>
<dbReference type="GO" id="GO:0008270">
    <property type="term" value="F:zinc ion binding"/>
    <property type="evidence" value="ECO:0007669"/>
    <property type="project" value="UniProtKB-KW"/>
</dbReference>
<evidence type="ECO:0000256" key="1">
    <source>
        <dbReference type="ARBA" id="ARBA00001798"/>
    </source>
</evidence>
<evidence type="ECO:0000256" key="5">
    <source>
        <dbReference type="ARBA" id="ARBA00005884"/>
    </source>
</evidence>
<feature type="region of interest" description="Disordered" evidence="14">
    <location>
        <begin position="520"/>
        <end position="540"/>
    </location>
</feature>
<evidence type="ECO:0000256" key="12">
    <source>
        <dbReference type="ARBA" id="ARBA00022833"/>
    </source>
</evidence>
<dbReference type="InterPro" id="IPR044066">
    <property type="entry name" value="TRIAD_supradom"/>
</dbReference>
<evidence type="ECO:0000256" key="9">
    <source>
        <dbReference type="ARBA" id="ARBA00022737"/>
    </source>
</evidence>
<feature type="domain" description="RING-type" evidence="15">
    <location>
        <begin position="141"/>
        <end position="187"/>
    </location>
</feature>
<keyword evidence="18" id="KW-1185">Reference proteome</keyword>
<dbReference type="InterPro" id="IPR001841">
    <property type="entry name" value="Znf_RING"/>
</dbReference>
<evidence type="ECO:0000259" key="16">
    <source>
        <dbReference type="PROSITE" id="PS51873"/>
    </source>
</evidence>
<dbReference type="Pfam" id="PF22191">
    <property type="entry name" value="IBR_1"/>
    <property type="match status" value="1"/>
</dbReference>
<dbReference type="SMART" id="SM00184">
    <property type="entry name" value="RING"/>
    <property type="match status" value="2"/>
</dbReference>
<keyword evidence="7" id="KW-0808">Transferase</keyword>
<dbReference type="InterPro" id="IPR018957">
    <property type="entry name" value="Znf_C3HC4_RING-type"/>
</dbReference>
<dbReference type="InterPro" id="IPR048962">
    <property type="entry name" value="ARIH1-like_UBL"/>
</dbReference>
<dbReference type="GO" id="GO:0016567">
    <property type="term" value="P:protein ubiquitination"/>
    <property type="evidence" value="ECO:0007669"/>
    <property type="project" value="InterPro"/>
</dbReference>
<dbReference type="SMART" id="SM00647">
    <property type="entry name" value="IBR"/>
    <property type="match status" value="2"/>
</dbReference>
<evidence type="ECO:0000313" key="18">
    <source>
        <dbReference type="Proteomes" id="UP001497516"/>
    </source>
</evidence>
<dbReference type="EC" id="2.3.2.31" evidence="6"/>
<dbReference type="Pfam" id="PF01485">
    <property type="entry name" value="IBR"/>
    <property type="match status" value="1"/>
</dbReference>
<evidence type="ECO:0000313" key="17">
    <source>
        <dbReference type="EMBL" id="CAL1396218.1"/>
    </source>
</evidence>
<comment type="similarity">
    <text evidence="5">Belongs to the RBR family. Ariadne subfamily.</text>
</comment>
<dbReference type="PROSITE" id="PS50089">
    <property type="entry name" value="ZF_RING_2"/>
    <property type="match status" value="1"/>
</dbReference>
<dbReference type="PROSITE" id="PS51873">
    <property type="entry name" value="TRIAD"/>
    <property type="match status" value="1"/>
</dbReference>
<evidence type="ECO:0000256" key="13">
    <source>
        <dbReference type="PROSITE-ProRule" id="PRU00175"/>
    </source>
</evidence>
<dbReference type="Pfam" id="PF21235">
    <property type="entry name" value="UBA_ARI1"/>
    <property type="match status" value="1"/>
</dbReference>
<dbReference type="CDD" id="cd20346">
    <property type="entry name" value="BRcat_RBR_ANKIB1"/>
    <property type="match status" value="1"/>
</dbReference>
<dbReference type="GO" id="GO:0061630">
    <property type="term" value="F:ubiquitin protein ligase activity"/>
    <property type="evidence" value="ECO:0007669"/>
    <property type="project" value="UniProtKB-EC"/>
</dbReference>
<evidence type="ECO:0000256" key="4">
    <source>
        <dbReference type="ARBA" id="ARBA00004906"/>
    </source>
</evidence>
<dbReference type="Pfam" id="PF00097">
    <property type="entry name" value="zf-C3HC4"/>
    <property type="match status" value="1"/>
</dbReference>
<keyword evidence="11" id="KW-0833">Ubl conjugation pathway</keyword>
<gene>
    <name evidence="17" type="ORF">LTRI10_LOCUS36599</name>
</gene>
<dbReference type="EMBL" id="OZ034819">
    <property type="protein sequence ID" value="CAL1396218.1"/>
    <property type="molecule type" value="Genomic_DNA"/>
</dbReference>
<organism evidence="17 18">
    <name type="scientific">Linum trigynum</name>
    <dbReference type="NCBI Taxonomy" id="586398"/>
    <lineage>
        <taxon>Eukaryota</taxon>
        <taxon>Viridiplantae</taxon>
        <taxon>Streptophyta</taxon>
        <taxon>Embryophyta</taxon>
        <taxon>Tracheophyta</taxon>
        <taxon>Spermatophyta</taxon>
        <taxon>Magnoliopsida</taxon>
        <taxon>eudicotyledons</taxon>
        <taxon>Gunneridae</taxon>
        <taxon>Pentapetalae</taxon>
        <taxon>rosids</taxon>
        <taxon>fabids</taxon>
        <taxon>Malpighiales</taxon>
        <taxon>Linaceae</taxon>
        <taxon>Linum</taxon>
    </lineage>
</organism>
<evidence type="ECO:0000256" key="10">
    <source>
        <dbReference type="ARBA" id="ARBA00022771"/>
    </source>
</evidence>
<dbReference type="Gene3D" id="3.30.40.10">
    <property type="entry name" value="Zinc/RING finger domain, C3HC4 (zinc finger)"/>
    <property type="match status" value="1"/>
</dbReference>
<dbReference type="PANTHER" id="PTHR11685">
    <property type="entry name" value="RBR FAMILY RING FINGER AND IBR DOMAIN-CONTAINING"/>
    <property type="match status" value="1"/>
</dbReference>
<protein>
    <recommendedName>
        <fullName evidence="6">RBR-type E3 ubiquitin transferase</fullName>
        <ecNumber evidence="6">2.3.2.31</ecNumber>
    </recommendedName>
</protein>
<dbReference type="AlphaFoldDB" id="A0AAV2FER6"/>
<dbReference type="InterPro" id="IPR017907">
    <property type="entry name" value="Znf_RING_CS"/>
</dbReference>
<evidence type="ECO:0000256" key="3">
    <source>
        <dbReference type="ARBA" id="ARBA00003976"/>
    </source>
</evidence>
<proteinExistence type="inferred from homology"/>
<dbReference type="Proteomes" id="UP001497516">
    <property type="component" value="Chromosome 6"/>
</dbReference>
<comment type="pathway">
    <text evidence="4">Protein modification; protein ubiquitination.</text>
</comment>
<dbReference type="InterPro" id="IPR013083">
    <property type="entry name" value="Znf_RING/FYVE/PHD"/>
</dbReference>
<feature type="domain" description="RING-type" evidence="16">
    <location>
        <begin position="137"/>
        <end position="346"/>
    </location>
</feature>
<accession>A0AAV2FER6</accession>
<comment type="cofactor">
    <cofactor evidence="2">
        <name>Zn(2+)</name>
        <dbReference type="ChEBI" id="CHEBI:29105"/>
    </cofactor>
</comment>
<keyword evidence="9" id="KW-0677">Repeat</keyword>
<evidence type="ECO:0000256" key="2">
    <source>
        <dbReference type="ARBA" id="ARBA00001947"/>
    </source>
</evidence>
<dbReference type="InterPro" id="IPR031127">
    <property type="entry name" value="E3_UB_ligase_RBR"/>
</dbReference>
<dbReference type="FunFam" id="1.20.120.1750:FF:000027">
    <property type="entry name" value="RBR-type E3 ubiquitin transferase"/>
    <property type="match status" value="1"/>
</dbReference>
<feature type="compositionally biased region" description="Basic residues" evidence="14">
    <location>
        <begin position="531"/>
        <end position="540"/>
    </location>
</feature>
<comment type="function">
    <text evidence="3">Might act as an E3 ubiquitin-protein ligase, or as part of E3 complex, which accepts ubiquitin from specific E2 ubiquitin-conjugating enzymes and then transfers it to substrates.</text>
</comment>
<evidence type="ECO:0000256" key="11">
    <source>
        <dbReference type="ARBA" id="ARBA00022786"/>
    </source>
</evidence>
<dbReference type="InterPro" id="IPR002867">
    <property type="entry name" value="IBR_dom"/>
</dbReference>
<comment type="catalytic activity">
    <reaction evidence="1">
        <text>[E2 ubiquitin-conjugating enzyme]-S-ubiquitinyl-L-cysteine + [acceptor protein]-L-lysine = [E2 ubiquitin-conjugating enzyme]-L-cysteine + [acceptor protein]-N(6)-ubiquitinyl-L-lysine.</text>
        <dbReference type="EC" id="2.3.2.31"/>
    </reaction>
</comment>